<dbReference type="InterPro" id="IPR041802">
    <property type="entry name" value="MPP_YfcE"/>
</dbReference>
<dbReference type="EMBL" id="BAAACG010000003">
    <property type="protein sequence ID" value="GAA0733147.1"/>
    <property type="molecule type" value="Genomic_DNA"/>
</dbReference>
<organism evidence="6 7">
    <name type="scientific">Clostridium oceanicum</name>
    <dbReference type="NCBI Taxonomy" id="1543"/>
    <lineage>
        <taxon>Bacteria</taxon>
        <taxon>Bacillati</taxon>
        <taxon>Bacillota</taxon>
        <taxon>Clostridia</taxon>
        <taxon>Eubacteriales</taxon>
        <taxon>Clostridiaceae</taxon>
        <taxon>Clostridium</taxon>
    </lineage>
</organism>
<comment type="cofactor">
    <cofactor evidence="4">
        <name>a divalent metal cation</name>
        <dbReference type="ChEBI" id="CHEBI:60240"/>
    </cofactor>
</comment>
<keyword evidence="7" id="KW-1185">Reference proteome</keyword>
<dbReference type="PANTHER" id="PTHR11124">
    <property type="entry name" value="VACUOLAR SORTING PROTEIN VPS29"/>
    <property type="match status" value="1"/>
</dbReference>
<protein>
    <recommendedName>
        <fullName evidence="4">Phosphoesterase</fullName>
        <ecNumber evidence="4">3.1.4.-</ecNumber>
    </recommendedName>
</protein>
<evidence type="ECO:0000313" key="7">
    <source>
        <dbReference type="Proteomes" id="UP001501510"/>
    </source>
</evidence>
<dbReference type="PROSITE" id="PS01269">
    <property type="entry name" value="UPF0025"/>
    <property type="match status" value="1"/>
</dbReference>
<keyword evidence="2 4" id="KW-0479">Metal-binding</keyword>
<keyword evidence="3" id="KW-0378">Hydrolase</keyword>
<dbReference type="RefSeq" id="WP_343758246.1">
    <property type="nucleotide sequence ID" value="NZ_BAAACG010000003.1"/>
</dbReference>
<dbReference type="Proteomes" id="UP001501510">
    <property type="component" value="Unassembled WGS sequence"/>
</dbReference>
<reference evidence="7" key="1">
    <citation type="journal article" date="2019" name="Int. J. Syst. Evol. Microbiol.">
        <title>The Global Catalogue of Microorganisms (GCM) 10K type strain sequencing project: providing services to taxonomists for standard genome sequencing and annotation.</title>
        <authorList>
            <consortium name="The Broad Institute Genomics Platform"/>
            <consortium name="The Broad Institute Genome Sequencing Center for Infectious Disease"/>
            <person name="Wu L."/>
            <person name="Ma J."/>
        </authorList>
    </citation>
    <scope>NUCLEOTIDE SEQUENCE [LARGE SCALE GENOMIC DNA]</scope>
    <source>
        <strain evidence="7">JCM 1407</strain>
    </source>
</reference>
<feature type="domain" description="Calcineurin-like phosphoesterase" evidence="5">
    <location>
        <begin position="1"/>
        <end position="146"/>
    </location>
</feature>
<evidence type="ECO:0000256" key="1">
    <source>
        <dbReference type="ARBA" id="ARBA00008950"/>
    </source>
</evidence>
<dbReference type="InterPro" id="IPR000979">
    <property type="entry name" value="Phosphodiesterase_MJ0936/Vps29"/>
</dbReference>
<dbReference type="InterPro" id="IPR020935">
    <property type="entry name" value="PdiEstase_YfcE_CS"/>
</dbReference>
<dbReference type="CDD" id="cd00841">
    <property type="entry name" value="MPP_YfcE"/>
    <property type="match status" value="1"/>
</dbReference>
<evidence type="ECO:0000256" key="2">
    <source>
        <dbReference type="ARBA" id="ARBA00022723"/>
    </source>
</evidence>
<dbReference type="EC" id="3.1.4.-" evidence="4"/>
<evidence type="ECO:0000259" key="5">
    <source>
        <dbReference type="Pfam" id="PF12850"/>
    </source>
</evidence>
<dbReference type="NCBIfam" id="TIGR00040">
    <property type="entry name" value="yfcE"/>
    <property type="match status" value="1"/>
</dbReference>
<dbReference type="Gene3D" id="3.60.21.10">
    <property type="match status" value="1"/>
</dbReference>
<comment type="similarity">
    <text evidence="1 4">Belongs to the metallophosphoesterase superfamily. YfcE family.</text>
</comment>
<proteinExistence type="inferred from homology"/>
<dbReference type="InterPro" id="IPR024654">
    <property type="entry name" value="Calcineurin-like_PHP_lpxH"/>
</dbReference>
<dbReference type="Pfam" id="PF12850">
    <property type="entry name" value="Metallophos_2"/>
    <property type="match status" value="1"/>
</dbReference>
<evidence type="ECO:0000256" key="4">
    <source>
        <dbReference type="RuleBase" id="RU362039"/>
    </source>
</evidence>
<dbReference type="InterPro" id="IPR029052">
    <property type="entry name" value="Metallo-depent_PP-like"/>
</dbReference>
<dbReference type="SUPFAM" id="SSF56300">
    <property type="entry name" value="Metallo-dependent phosphatases"/>
    <property type="match status" value="1"/>
</dbReference>
<gene>
    <name evidence="6" type="ORF">GCM10008906_03540</name>
</gene>
<evidence type="ECO:0000313" key="6">
    <source>
        <dbReference type="EMBL" id="GAA0733147.1"/>
    </source>
</evidence>
<comment type="caution">
    <text evidence="6">The sequence shown here is derived from an EMBL/GenBank/DDBJ whole genome shotgun (WGS) entry which is preliminary data.</text>
</comment>
<name>A0ABP3UH73_9CLOT</name>
<sequence length="156" mass="17628">MKIGVISDTHRGISDINKLVNKFKDTDMLIHLGDNVEDVDIISKVYKKEIINVKGNCDFGVEHPSELLKVIGGKKFFITHGHLYNVKYNLTTLMYRAMELEADVVLFGHTHIPCIENISNIWFINPGSAIMPRNGVPSICIIDLENNHINPCIEKI</sequence>
<accession>A0ABP3UH73</accession>
<evidence type="ECO:0000256" key="3">
    <source>
        <dbReference type="ARBA" id="ARBA00022801"/>
    </source>
</evidence>